<sequence length="106" mass="12370">MLFISNIQLDYNKGNSQKDCVDKGKNPIVCEENDHLNQGFSQKFLPHIEEGNLSVNPQTDVNPHEKEDVQMENVQQLNEMNDLDYLRFLSDINYLDNLNFLLDKKL</sequence>
<keyword evidence="1" id="KW-1185">Reference proteome</keyword>
<protein>
    <submittedName>
        <fullName evidence="2">Uncharacterized protein</fullName>
    </submittedName>
</protein>
<evidence type="ECO:0000313" key="2">
    <source>
        <dbReference type="WBParaSite" id="scf7180000421646.g7472"/>
    </source>
</evidence>
<name>A0A915NTX7_9BILA</name>
<proteinExistence type="predicted"/>
<reference evidence="2" key="1">
    <citation type="submission" date="2022-11" db="UniProtKB">
        <authorList>
            <consortium name="WormBaseParasite"/>
        </authorList>
    </citation>
    <scope>IDENTIFICATION</scope>
</reference>
<dbReference type="Proteomes" id="UP000887560">
    <property type="component" value="Unplaced"/>
</dbReference>
<organism evidence="1 2">
    <name type="scientific">Meloidogyne floridensis</name>
    <dbReference type="NCBI Taxonomy" id="298350"/>
    <lineage>
        <taxon>Eukaryota</taxon>
        <taxon>Metazoa</taxon>
        <taxon>Ecdysozoa</taxon>
        <taxon>Nematoda</taxon>
        <taxon>Chromadorea</taxon>
        <taxon>Rhabditida</taxon>
        <taxon>Tylenchina</taxon>
        <taxon>Tylenchomorpha</taxon>
        <taxon>Tylenchoidea</taxon>
        <taxon>Meloidogynidae</taxon>
        <taxon>Meloidogyninae</taxon>
        <taxon>Meloidogyne</taxon>
    </lineage>
</organism>
<dbReference type="WBParaSite" id="scf7180000421646.g7472">
    <property type="protein sequence ID" value="scf7180000421646.g7472"/>
    <property type="gene ID" value="scf7180000421646.g7472"/>
</dbReference>
<dbReference type="AlphaFoldDB" id="A0A915NTX7"/>
<evidence type="ECO:0000313" key="1">
    <source>
        <dbReference type="Proteomes" id="UP000887560"/>
    </source>
</evidence>
<accession>A0A915NTX7</accession>